<evidence type="ECO:0000256" key="2">
    <source>
        <dbReference type="ARBA" id="ARBA00022692"/>
    </source>
</evidence>
<protein>
    <submittedName>
        <fullName evidence="7">VirB8 family protein</fullName>
    </submittedName>
</protein>
<feature type="transmembrane region" description="Helical" evidence="5">
    <location>
        <begin position="34"/>
        <end position="56"/>
    </location>
</feature>
<sequence length="275" mass="30312">MLTKVEKQDFEQYLREAQSWETNRIVHAEKSKKLAWVIAAVASGIALLSAIAIVGLTPLKRTELRIVRVNDTTGTVDILSEIPNARTTYDEAINRYFAGQYIRFREGYSRKLADEYYSNVGILSAGAEQRRYGEWFSPKNPQSPLNLYGDNARVKVHIKGYSFLKKDVVLVRYWKEVERGASEKPVVTHWAATVVFKYSGAPMAEKDRELNPLGFQVTEYRNDPDTVVAAEAAGPAVATPPAPPAANVPTILPGVPAAAPQGQVPAITAPNSVAR</sequence>
<dbReference type="EMBL" id="WSES01000016">
    <property type="protein sequence ID" value="MVW64472.1"/>
    <property type="molecule type" value="Genomic_DNA"/>
</dbReference>
<dbReference type="InterPro" id="IPR007430">
    <property type="entry name" value="VirB8"/>
</dbReference>
<evidence type="ECO:0000313" key="7">
    <source>
        <dbReference type="EMBL" id="MVW64472.1"/>
    </source>
</evidence>
<keyword evidence="2 5" id="KW-0812">Transmembrane</keyword>
<keyword evidence="4 5" id="KW-0472">Membrane</keyword>
<dbReference type="RefSeq" id="WP_160410908.1">
    <property type="nucleotide sequence ID" value="NZ_WSES01000016.1"/>
</dbReference>
<comment type="subcellular location">
    <subcellularLocation>
        <location evidence="1">Membrane</location>
        <topology evidence="1">Single-pass membrane protein</topology>
    </subcellularLocation>
</comment>
<dbReference type="SUPFAM" id="SSF54427">
    <property type="entry name" value="NTF2-like"/>
    <property type="match status" value="1"/>
</dbReference>
<proteinExistence type="predicted"/>
<dbReference type="GO" id="GO:0030255">
    <property type="term" value="P:protein secretion by the type IV secretion system"/>
    <property type="evidence" value="ECO:0007669"/>
    <property type="project" value="InterPro"/>
</dbReference>
<name>A0A7X3KBA0_9BURK</name>
<organism evidence="7 8">
    <name type="scientific">Massilia cellulosiltytica</name>
    <dbReference type="NCBI Taxonomy" id="2683234"/>
    <lineage>
        <taxon>Bacteria</taxon>
        <taxon>Pseudomonadati</taxon>
        <taxon>Pseudomonadota</taxon>
        <taxon>Betaproteobacteria</taxon>
        <taxon>Burkholderiales</taxon>
        <taxon>Oxalobacteraceae</taxon>
        <taxon>Telluria group</taxon>
        <taxon>Massilia</taxon>
    </lineage>
</organism>
<accession>A0A7X3KBA0</accession>
<dbReference type="CDD" id="cd16424">
    <property type="entry name" value="VirB8"/>
    <property type="match status" value="1"/>
</dbReference>
<evidence type="ECO:0000256" key="5">
    <source>
        <dbReference type="SAM" id="Phobius"/>
    </source>
</evidence>
<dbReference type="InterPro" id="IPR026264">
    <property type="entry name" value="VirB8/PtlE"/>
</dbReference>
<reference evidence="7 8" key="1">
    <citation type="submission" date="2019-12" db="EMBL/GenBank/DDBJ databases">
        <authorList>
            <person name="Li C."/>
            <person name="Zhao J."/>
        </authorList>
    </citation>
    <scope>NUCLEOTIDE SEQUENCE [LARGE SCALE GENOMIC DNA]</scope>
    <source>
        <strain evidence="7 8">NEAU-DD11</strain>
    </source>
</reference>
<dbReference type="PIRSF" id="PIRSF003299">
    <property type="entry name" value="VirB8_PtlE"/>
    <property type="match status" value="1"/>
</dbReference>
<dbReference type="AlphaFoldDB" id="A0A7X3KBA0"/>
<comment type="caution">
    <text evidence="7">The sequence shown here is derived from an EMBL/GenBank/DDBJ whole genome shotgun (WGS) entry which is preliminary data.</text>
</comment>
<evidence type="ECO:0000256" key="1">
    <source>
        <dbReference type="ARBA" id="ARBA00004167"/>
    </source>
</evidence>
<evidence type="ECO:0000259" key="6">
    <source>
        <dbReference type="Pfam" id="PF04335"/>
    </source>
</evidence>
<keyword evidence="3 5" id="KW-1133">Transmembrane helix</keyword>
<gene>
    <name evidence="7" type="ORF">GPY61_31610</name>
</gene>
<evidence type="ECO:0000256" key="3">
    <source>
        <dbReference type="ARBA" id="ARBA00022989"/>
    </source>
</evidence>
<evidence type="ECO:0000313" key="8">
    <source>
        <dbReference type="Proteomes" id="UP000443353"/>
    </source>
</evidence>
<keyword evidence="8" id="KW-1185">Reference proteome</keyword>
<dbReference type="GO" id="GO:0016020">
    <property type="term" value="C:membrane"/>
    <property type="evidence" value="ECO:0007669"/>
    <property type="project" value="UniProtKB-SubCell"/>
</dbReference>
<evidence type="ECO:0000256" key="4">
    <source>
        <dbReference type="ARBA" id="ARBA00023136"/>
    </source>
</evidence>
<feature type="domain" description="Bacterial virulence protein VirB8" evidence="6">
    <location>
        <begin position="17"/>
        <end position="224"/>
    </location>
</feature>
<dbReference type="InterPro" id="IPR032710">
    <property type="entry name" value="NTF2-like_dom_sf"/>
</dbReference>
<dbReference type="Gene3D" id="3.10.450.230">
    <property type="entry name" value="VirB8 protein"/>
    <property type="match status" value="1"/>
</dbReference>
<dbReference type="Proteomes" id="UP000443353">
    <property type="component" value="Unassembled WGS sequence"/>
</dbReference>
<dbReference type="Pfam" id="PF04335">
    <property type="entry name" value="VirB8"/>
    <property type="match status" value="1"/>
</dbReference>